<dbReference type="EMBL" id="BSFP01000019">
    <property type="protein sequence ID" value="GLL01924.1"/>
    <property type="molecule type" value="Genomic_DNA"/>
</dbReference>
<evidence type="ECO:0000313" key="2">
    <source>
        <dbReference type="Proteomes" id="UP001143480"/>
    </source>
</evidence>
<evidence type="ECO:0000313" key="1">
    <source>
        <dbReference type="EMBL" id="GLL01924.1"/>
    </source>
</evidence>
<dbReference type="AlphaFoldDB" id="A0A9W6KK14"/>
<gene>
    <name evidence="1" type="ORF">GCM10017581_036660</name>
</gene>
<keyword evidence="2" id="KW-1185">Reference proteome</keyword>
<proteinExistence type="predicted"/>
<dbReference type="Proteomes" id="UP001143480">
    <property type="component" value="Unassembled WGS sequence"/>
</dbReference>
<organism evidence="1 2">
    <name type="scientific">Dactylosporangium matsuzakiense</name>
    <dbReference type="NCBI Taxonomy" id="53360"/>
    <lineage>
        <taxon>Bacteria</taxon>
        <taxon>Bacillati</taxon>
        <taxon>Actinomycetota</taxon>
        <taxon>Actinomycetes</taxon>
        <taxon>Micromonosporales</taxon>
        <taxon>Micromonosporaceae</taxon>
        <taxon>Dactylosporangium</taxon>
    </lineage>
</organism>
<reference evidence="1" key="2">
    <citation type="submission" date="2023-01" db="EMBL/GenBank/DDBJ databases">
        <authorList>
            <person name="Sun Q."/>
            <person name="Evtushenko L."/>
        </authorList>
    </citation>
    <scope>NUCLEOTIDE SEQUENCE</scope>
    <source>
        <strain evidence="1">VKM Ac-1321</strain>
    </source>
</reference>
<sequence>MAATNGGKYVTIEPVVTPAVCTTWKLRANARPVPSTPSARIAIHTRGLMPPRAAGRPAISGAAMTRCSVDISSWPAESWNAEISKCCRSHRV</sequence>
<protein>
    <submittedName>
        <fullName evidence="1">Uncharacterized protein</fullName>
    </submittedName>
</protein>
<reference evidence="1" key="1">
    <citation type="journal article" date="2014" name="Int. J. Syst. Evol. Microbiol.">
        <title>Complete genome sequence of Corynebacterium casei LMG S-19264T (=DSM 44701T), isolated from a smear-ripened cheese.</title>
        <authorList>
            <consortium name="US DOE Joint Genome Institute (JGI-PGF)"/>
            <person name="Walter F."/>
            <person name="Albersmeier A."/>
            <person name="Kalinowski J."/>
            <person name="Ruckert C."/>
        </authorList>
    </citation>
    <scope>NUCLEOTIDE SEQUENCE</scope>
    <source>
        <strain evidence="1">VKM Ac-1321</strain>
    </source>
</reference>
<name>A0A9W6KK14_9ACTN</name>
<comment type="caution">
    <text evidence="1">The sequence shown here is derived from an EMBL/GenBank/DDBJ whole genome shotgun (WGS) entry which is preliminary data.</text>
</comment>
<accession>A0A9W6KK14</accession>